<dbReference type="SUPFAM" id="SSF51197">
    <property type="entry name" value="Clavaminate synthase-like"/>
    <property type="match status" value="1"/>
</dbReference>
<dbReference type="EMBL" id="UINC01220779">
    <property type="protein sequence ID" value="SVE48834.1"/>
    <property type="molecule type" value="Genomic_DNA"/>
</dbReference>
<accession>A0A383DWY7</accession>
<organism evidence="1">
    <name type="scientific">marine metagenome</name>
    <dbReference type="NCBI Taxonomy" id="408172"/>
    <lineage>
        <taxon>unclassified sequences</taxon>
        <taxon>metagenomes</taxon>
        <taxon>ecological metagenomes</taxon>
    </lineage>
</organism>
<gene>
    <name evidence="1" type="ORF">METZ01_LOCUS501688</name>
</gene>
<feature type="non-terminal residue" evidence="1">
    <location>
        <position position="170"/>
    </location>
</feature>
<evidence type="ECO:0008006" key="2">
    <source>
        <dbReference type="Google" id="ProtNLM"/>
    </source>
</evidence>
<evidence type="ECO:0000313" key="1">
    <source>
        <dbReference type="EMBL" id="SVE48834.1"/>
    </source>
</evidence>
<protein>
    <recommendedName>
        <fullName evidence="2">ArpA protein</fullName>
    </recommendedName>
</protein>
<proteinExistence type="predicted"/>
<reference evidence="1" key="1">
    <citation type="submission" date="2018-05" db="EMBL/GenBank/DDBJ databases">
        <authorList>
            <person name="Lanie J.A."/>
            <person name="Ng W.-L."/>
            <person name="Kazmierczak K.M."/>
            <person name="Andrzejewski T.M."/>
            <person name="Davidsen T.M."/>
            <person name="Wayne K.J."/>
            <person name="Tettelin H."/>
            <person name="Glass J.I."/>
            <person name="Rusch D."/>
            <person name="Podicherti R."/>
            <person name="Tsui H.-C.T."/>
            <person name="Winkler M.E."/>
        </authorList>
    </citation>
    <scope>NUCLEOTIDE SEQUENCE</scope>
</reference>
<sequence>MTCRHIRLDLHPIDDPGYRNRCRSVLNDNGALVLKDFLTKNSVHQVVEASKGRQAEAFYANSTHNVYLTPPDPSLPDNHPFNRQVLSNKGLLADDQVPEDSPLRELYDHPSFREFLCTVLGINEIYPYDDDLSSINIHFAQEGRELGWHFDNSSFSVTLLLQAPEAGGIF</sequence>
<dbReference type="Gene3D" id="2.60.120.620">
    <property type="entry name" value="q2cbj1_9rhob like domain"/>
    <property type="match status" value="1"/>
</dbReference>
<dbReference type="AlphaFoldDB" id="A0A383DWY7"/>
<name>A0A383DWY7_9ZZZZ</name>